<accession>D6U3N3</accession>
<name>D6U3N3_KTERA</name>
<dbReference type="EMBL" id="ADVG01000004">
    <property type="protein sequence ID" value="EFH83023.1"/>
    <property type="molecule type" value="Genomic_DNA"/>
</dbReference>
<organism evidence="1 2">
    <name type="scientific">Ktedonobacter racemifer DSM 44963</name>
    <dbReference type="NCBI Taxonomy" id="485913"/>
    <lineage>
        <taxon>Bacteria</taxon>
        <taxon>Bacillati</taxon>
        <taxon>Chloroflexota</taxon>
        <taxon>Ktedonobacteria</taxon>
        <taxon>Ktedonobacterales</taxon>
        <taxon>Ktedonobacteraceae</taxon>
        <taxon>Ktedonobacter</taxon>
    </lineage>
</organism>
<dbReference type="Proteomes" id="UP000004508">
    <property type="component" value="Unassembled WGS sequence"/>
</dbReference>
<sequence length="94" mass="10662">MKDPIIKDMSVKDESGHERHVRMVQLEDDFTPEGDTRYTTFARFHTDGSVDIVTTTYTFNSTSAATAVTQAVNLGDGELDLLFKAWQSWEPFNE</sequence>
<evidence type="ECO:0000313" key="2">
    <source>
        <dbReference type="Proteomes" id="UP000004508"/>
    </source>
</evidence>
<proteinExistence type="predicted"/>
<dbReference type="AlphaFoldDB" id="D6U3N3"/>
<comment type="caution">
    <text evidence="1">The sequence shown here is derived from an EMBL/GenBank/DDBJ whole genome shotgun (WGS) entry which is preliminary data.</text>
</comment>
<keyword evidence="2" id="KW-1185">Reference proteome</keyword>
<evidence type="ECO:0000313" key="1">
    <source>
        <dbReference type="EMBL" id="EFH83023.1"/>
    </source>
</evidence>
<dbReference type="InParanoid" id="D6U3N3"/>
<protein>
    <submittedName>
        <fullName evidence="1">Uncharacterized protein</fullName>
    </submittedName>
</protein>
<dbReference type="RefSeq" id="WP_007921555.1">
    <property type="nucleotide sequence ID" value="NZ_ADVG01000004.1"/>
</dbReference>
<reference evidence="1 2" key="1">
    <citation type="journal article" date="2011" name="Stand. Genomic Sci.">
        <title>Non-contiguous finished genome sequence and contextual data of the filamentous soil bacterium Ktedonobacter racemifer type strain (SOSP1-21).</title>
        <authorList>
            <person name="Chang Y.J."/>
            <person name="Land M."/>
            <person name="Hauser L."/>
            <person name="Chertkov O."/>
            <person name="Del Rio T.G."/>
            <person name="Nolan M."/>
            <person name="Copeland A."/>
            <person name="Tice H."/>
            <person name="Cheng J.F."/>
            <person name="Lucas S."/>
            <person name="Han C."/>
            <person name="Goodwin L."/>
            <person name="Pitluck S."/>
            <person name="Ivanova N."/>
            <person name="Ovchinikova G."/>
            <person name="Pati A."/>
            <person name="Chen A."/>
            <person name="Palaniappan K."/>
            <person name="Mavromatis K."/>
            <person name="Liolios K."/>
            <person name="Brettin T."/>
            <person name="Fiebig A."/>
            <person name="Rohde M."/>
            <person name="Abt B."/>
            <person name="Goker M."/>
            <person name="Detter J.C."/>
            <person name="Woyke T."/>
            <person name="Bristow J."/>
            <person name="Eisen J.A."/>
            <person name="Markowitz V."/>
            <person name="Hugenholtz P."/>
            <person name="Kyrpides N.C."/>
            <person name="Klenk H.P."/>
            <person name="Lapidus A."/>
        </authorList>
    </citation>
    <scope>NUCLEOTIDE SEQUENCE [LARGE SCALE GENOMIC DNA]</scope>
    <source>
        <strain evidence="2">DSM 44963</strain>
    </source>
</reference>
<gene>
    <name evidence="1" type="ORF">Krac_3934</name>
</gene>